<organism evidence="5 6">
    <name type="scientific">Chloracidobacterium validum</name>
    <dbReference type="NCBI Taxonomy" id="2821543"/>
    <lineage>
        <taxon>Bacteria</taxon>
        <taxon>Pseudomonadati</taxon>
        <taxon>Acidobacteriota</taxon>
        <taxon>Terriglobia</taxon>
        <taxon>Terriglobales</taxon>
        <taxon>Acidobacteriaceae</taxon>
        <taxon>Chloracidobacterium</taxon>
    </lineage>
</organism>
<feature type="modified residue" description="4-aspartylphosphate" evidence="2">
    <location>
        <position position="246"/>
    </location>
</feature>
<dbReference type="EMBL" id="CP072649">
    <property type="protein sequence ID" value="QUW04255.1"/>
    <property type="molecule type" value="Genomic_DNA"/>
</dbReference>
<reference evidence="5 6" key="1">
    <citation type="submission" date="2021-03" db="EMBL/GenBank/DDBJ databases">
        <title>Genomic and phenotypic characterization of Chloracidobacterium isolates provides evidence for multiple species.</title>
        <authorList>
            <person name="Saini M.K."/>
            <person name="Costas A.M.G."/>
            <person name="Tank M."/>
            <person name="Bryant D.A."/>
        </authorList>
    </citation>
    <scope>NUCLEOTIDE SEQUENCE [LARGE SCALE GENOMIC DNA]</scope>
    <source>
        <strain evidence="5 6">BV2-C</strain>
    </source>
</reference>
<evidence type="ECO:0000256" key="1">
    <source>
        <dbReference type="ARBA" id="ARBA00022553"/>
    </source>
</evidence>
<evidence type="ECO:0000313" key="5">
    <source>
        <dbReference type="EMBL" id="QUW04255.1"/>
    </source>
</evidence>
<dbReference type="InterPro" id="IPR011006">
    <property type="entry name" value="CheY-like_superfamily"/>
</dbReference>
<dbReference type="Gene3D" id="3.40.50.2300">
    <property type="match status" value="1"/>
</dbReference>
<dbReference type="PANTHER" id="PTHR44591:SF3">
    <property type="entry name" value="RESPONSE REGULATORY DOMAIN-CONTAINING PROTEIN"/>
    <property type="match status" value="1"/>
</dbReference>
<dbReference type="InterPro" id="IPR050595">
    <property type="entry name" value="Bact_response_regulator"/>
</dbReference>
<dbReference type="SUPFAM" id="SSF52172">
    <property type="entry name" value="CheY-like"/>
    <property type="match status" value="1"/>
</dbReference>
<dbReference type="SUPFAM" id="SSF48452">
    <property type="entry name" value="TPR-like"/>
    <property type="match status" value="1"/>
</dbReference>
<sequence>MGLFDKVRSMREQVVGMIEDMRQRHDIEELERKLVAAPEDIFLMQQLSDAYQNAGQGRRAVDLLCRIGEIYQTQGNSETALAYFRRAERLATSDERLRLLRLMVDLMIRLRRYADAFERAYQVVEMLVAHDELAAARGYIEGLPKLGEHDPKYRKELVDLVNINRREWAQGARGTWLDEPGERSFVSDRREQFPDQTILVVDDEPGTCEVLTLCLRRLGCAVVTAADGEQAQDVALQYRPSLIICDLLMPRMDGRQFFDWTRRHPVLKDVPFVCLSSRGQQEERLAAFERGVEDYWVKPFSAAELTFRVKNLLRRLQPNADFRGKLHEVSFPEILQIIEAGRKTGVLKVSSEGREATFYLREGQILDAEIDTCDGERVAYIVIRWLRGDFSFRSTTVERPARIRLSTQQLLLEAVRRYDETQSLLESEPDLNRPYIFGEAFALLKVPDEFAAEVSFLKSLFDGRRSFGECLHALENDLEALTLVVELRREGLLVPLPAGPLPEQRSSLDG</sequence>
<dbReference type="SMART" id="SM00448">
    <property type="entry name" value="REC"/>
    <property type="match status" value="1"/>
</dbReference>
<dbReference type="PANTHER" id="PTHR44591">
    <property type="entry name" value="STRESS RESPONSE REGULATOR PROTEIN 1"/>
    <property type="match status" value="1"/>
</dbReference>
<keyword evidence="1 2" id="KW-0597">Phosphoprotein</keyword>
<keyword evidence="6" id="KW-1185">Reference proteome</keyword>
<protein>
    <submittedName>
        <fullName evidence="5">DUF4388 domain-containing protein</fullName>
    </submittedName>
</protein>
<feature type="domain" description="Response regulatory" evidence="4">
    <location>
        <begin position="197"/>
        <end position="313"/>
    </location>
</feature>
<dbReference type="InterPro" id="IPR025497">
    <property type="entry name" value="PatA-like_N"/>
</dbReference>
<dbReference type="CDD" id="cd00156">
    <property type="entry name" value="REC"/>
    <property type="match status" value="1"/>
</dbReference>
<proteinExistence type="predicted"/>
<dbReference type="PROSITE" id="PS50005">
    <property type="entry name" value="TPR"/>
    <property type="match status" value="1"/>
</dbReference>
<name>A0ABX8BEE4_9BACT</name>
<dbReference type="Pfam" id="PF00072">
    <property type="entry name" value="Response_reg"/>
    <property type="match status" value="1"/>
</dbReference>
<dbReference type="RefSeq" id="WP_211430144.1">
    <property type="nucleotide sequence ID" value="NZ_CP072649.1"/>
</dbReference>
<dbReference type="PROSITE" id="PS50110">
    <property type="entry name" value="RESPONSE_REGULATORY"/>
    <property type="match status" value="1"/>
</dbReference>
<dbReference type="InterPro" id="IPR001789">
    <property type="entry name" value="Sig_transdc_resp-reg_receiver"/>
</dbReference>
<dbReference type="InterPro" id="IPR011990">
    <property type="entry name" value="TPR-like_helical_dom_sf"/>
</dbReference>
<evidence type="ECO:0000313" key="6">
    <source>
        <dbReference type="Proteomes" id="UP000676506"/>
    </source>
</evidence>
<evidence type="ECO:0000256" key="3">
    <source>
        <dbReference type="PROSITE-ProRule" id="PRU00339"/>
    </source>
</evidence>
<feature type="repeat" description="TPR" evidence="3">
    <location>
        <begin position="61"/>
        <end position="94"/>
    </location>
</feature>
<evidence type="ECO:0000256" key="2">
    <source>
        <dbReference type="PROSITE-ProRule" id="PRU00169"/>
    </source>
</evidence>
<evidence type="ECO:0000259" key="4">
    <source>
        <dbReference type="PROSITE" id="PS50110"/>
    </source>
</evidence>
<dbReference type="InterPro" id="IPR019734">
    <property type="entry name" value="TPR_rpt"/>
</dbReference>
<dbReference type="Gene3D" id="1.25.40.10">
    <property type="entry name" value="Tetratricopeptide repeat domain"/>
    <property type="match status" value="1"/>
</dbReference>
<gene>
    <name evidence="5" type="ORF">J8C06_14540</name>
</gene>
<dbReference type="Proteomes" id="UP000676506">
    <property type="component" value="Chromosome 2"/>
</dbReference>
<keyword evidence="3" id="KW-0802">TPR repeat</keyword>
<dbReference type="SMART" id="SM00028">
    <property type="entry name" value="TPR"/>
    <property type="match status" value="1"/>
</dbReference>
<accession>A0ABX8BEE4</accession>
<dbReference type="Pfam" id="PF14332">
    <property type="entry name" value="DUF4388"/>
    <property type="match status" value="1"/>
</dbReference>